<keyword evidence="2" id="KW-1185">Reference proteome</keyword>
<dbReference type="InterPro" id="IPR036397">
    <property type="entry name" value="RNaseH_sf"/>
</dbReference>
<evidence type="ECO:0000313" key="1">
    <source>
        <dbReference type="EMBL" id="MBC3765992.1"/>
    </source>
</evidence>
<dbReference type="EMBL" id="JACNEP010000006">
    <property type="protein sequence ID" value="MBC3765992.1"/>
    <property type="molecule type" value="Genomic_DNA"/>
</dbReference>
<evidence type="ECO:0000313" key="2">
    <source>
        <dbReference type="Proteomes" id="UP000601768"/>
    </source>
</evidence>
<protein>
    <recommendedName>
        <fullName evidence="3">Exonuclease domain-containing protein</fullName>
    </recommendedName>
</protein>
<dbReference type="InterPro" id="IPR012337">
    <property type="entry name" value="RNaseH-like_sf"/>
</dbReference>
<organism evidence="1 2">
    <name type="scientific">Neptunicella marina</name>
    <dbReference type="NCBI Taxonomy" id="2125989"/>
    <lineage>
        <taxon>Bacteria</taxon>
        <taxon>Pseudomonadati</taxon>
        <taxon>Pseudomonadota</taxon>
        <taxon>Gammaproteobacteria</taxon>
        <taxon>Alteromonadales</taxon>
        <taxon>Alteromonadaceae</taxon>
        <taxon>Neptunicella</taxon>
    </lineage>
</organism>
<evidence type="ECO:0008006" key="3">
    <source>
        <dbReference type="Google" id="ProtNLM"/>
    </source>
</evidence>
<accession>A0A8J6IU73</accession>
<dbReference type="GO" id="GO:0003676">
    <property type="term" value="F:nucleic acid binding"/>
    <property type="evidence" value="ECO:0007669"/>
    <property type="project" value="InterPro"/>
</dbReference>
<reference evidence="1" key="2">
    <citation type="submission" date="2020-08" db="EMBL/GenBank/DDBJ databases">
        <authorList>
            <person name="Lai Q."/>
        </authorList>
    </citation>
    <scope>NUCLEOTIDE SEQUENCE</scope>
    <source>
        <strain evidence="1">S27-2</strain>
    </source>
</reference>
<name>A0A8J6IU73_9ALTE</name>
<comment type="caution">
    <text evidence="1">The sequence shown here is derived from an EMBL/GenBank/DDBJ whole genome shotgun (WGS) entry which is preliminary data.</text>
</comment>
<gene>
    <name evidence="1" type="ORF">H8B19_08885</name>
</gene>
<dbReference type="Proteomes" id="UP000601768">
    <property type="component" value="Unassembled WGS sequence"/>
</dbReference>
<dbReference type="RefSeq" id="WP_186506469.1">
    <property type="nucleotide sequence ID" value="NZ_JACNEP010000006.1"/>
</dbReference>
<dbReference type="Gene3D" id="3.30.420.10">
    <property type="entry name" value="Ribonuclease H-like superfamily/Ribonuclease H"/>
    <property type="match status" value="1"/>
</dbReference>
<dbReference type="SUPFAM" id="SSF53098">
    <property type="entry name" value="Ribonuclease H-like"/>
    <property type="match status" value="1"/>
</dbReference>
<proteinExistence type="predicted"/>
<sequence>MNYSIITPTILDVEASGFGHNSYPIEVGVVTGEQKRYCSLIKPQPKWTYWDKDAEALHGISRDLLKQRGLAPTEIAIELNNLLYGQTVYSDGWVVDHPWMIKLFNAAGMSMQFRLSALEMILNEKQMAIWHSVKDRLHQESRLKRHRASTDASIIQQTFVTTQHMSASVSQCKPA</sequence>
<reference evidence="1" key="1">
    <citation type="journal article" date="2018" name="Int. J. Syst. Evol. Microbiol.">
        <title>Neptunicella marina gen. nov., sp. nov., isolated from surface seawater.</title>
        <authorList>
            <person name="Liu X."/>
            <person name="Lai Q."/>
            <person name="Du Y."/>
            <person name="Zhang X."/>
            <person name="Liu Z."/>
            <person name="Sun F."/>
            <person name="Shao Z."/>
        </authorList>
    </citation>
    <scope>NUCLEOTIDE SEQUENCE</scope>
    <source>
        <strain evidence="1">S27-2</strain>
    </source>
</reference>
<dbReference type="AlphaFoldDB" id="A0A8J6IU73"/>